<comment type="similarity">
    <text evidence="2">Belongs to the MYBBP1A family.</text>
</comment>
<dbReference type="GO" id="GO:0003677">
    <property type="term" value="F:DNA binding"/>
    <property type="evidence" value="ECO:0007669"/>
    <property type="project" value="InterPro"/>
</dbReference>
<organism evidence="5 6">
    <name type="scientific">Marchantia polymorpha subsp. ruderalis</name>
    <dbReference type="NCBI Taxonomy" id="1480154"/>
    <lineage>
        <taxon>Eukaryota</taxon>
        <taxon>Viridiplantae</taxon>
        <taxon>Streptophyta</taxon>
        <taxon>Embryophyta</taxon>
        <taxon>Marchantiophyta</taxon>
        <taxon>Marchantiopsida</taxon>
        <taxon>Marchantiidae</taxon>
        <taxon>Marchantiales</taxon>
        <taxon>Marchantiaceae</taxon>
        <taxon>Marchantia</taxon>
    </lineage>
</organism>
<reference evidence="5" key="1">
    <citation type="submission" date="2016-03" db="EMBL/GenBank/DDBJ databases">
        <title>Mechanisms controlling the formation of the plant cell surface in tip-growing cells are functionally conserved among land plants.</title>
        <authorList>
            <person name="Honkanen S."/>
            <person name="Jones V.A."/>
            <person name="Morieri G."/>
            <person name="Champion C."/>
            <person name="Hetherington A.J."/>
            <person name="Kelly S."/>
            <person name="Saint-Marcoux D."/>
            <person name="Proust H."/>
            <person name="Prescott H."/>
            <person name="Dolan L."/>
        </authorList>
    </citation>
    <scope>NUCLEOTIDE SEQUENCE [LARGE SCALE GENOMIC DNA]</scope>
    <source>
        <tissue evidence="5">Whole gametophyte</tissue>
    </source>
</reference>
<evidence type="ECO:0008006" key="7">
    <source>
        <dbReference type="Google" id="ProtNLM"/>
    </source>
</evidence>
<dbReference type="GO" id="GO:0005730">
    <property type="term" value="C:nucleolus"/>
    <property type="evidence" value="ECO:0007669"/>
    <property type="project" value="InterPro"/>
</dbReference>
<dbReference type="PANTHER" id="PTHR13213:SF2">
    <property type="entry name" value="MYB-BINDING PROTEIN 1A"/>
    <property type="match status" value="1"/>
</dbReference>
<dbReference type="InterPro" id="IPR016024">
    <property type="entry name" value="ARM-type_fold"/>
</dbReference>
<proteinExistence type="inferred from homology"/>
<keyword evidence="6" id="KW-1185">Reference proteome</keyword>
<comment type="caution">
    <text evidence="5">The sequence shown here is derived from an EMBL/GenBank/DDBJ whole genome shotgun (WGS) entry which is preliminary data.</text>
</comment>
<evidence type="ECO:0000313" key="5">
    <source>
        <dbReference type="EMBL" id="OAE29790.1"/>
    </source>
</evidence>
<dbReference type="EMBL" id="LVLJ01001412">
    <property type="protein sequence ID" value="OAE29790.1"/>
    <property type="molecule type" value="Genomic_DNA"/>
</dbReference>
<dbReference type="PANTHER" id="PTHR13213">
    <property type="entry name" value="MYB-BINDING PROTEIN 1A FAMILY MEMBER"/>
    <property type="match status" value="1"/>
</dbReference>
<dbReference type="Pfam" id="PF04931">
    <property type="entry name" value="DNA_pol_phi"/>
    <property type="match status" value="2"/>
</dbReference>
<protein>
    <recommendedName>
        <fullName evidence="7">DNA polymerase V</fullName>
    </recommendedName>
</protein>
<feature type="region of interest" description="Disordered" evidence="4">
    <location>
        <begin position="653"/>
        <end position="682"/>
    </location>
</feature>
<dbReference type="InterPro" id="IPR007015">
    <property type="entry name" value="DNA_pol_V/MYBBP1A"/>
</dbReference>
<feature type="region of interest" description="Disordered" evidence="4">
    <location>
        <begin position="881"/>
        <end position="957"/>
    </location>
</feature>
<keyword evidence="3" id="KW-0539">Nucleus</keyword>
<dbReference type="SUPFAM" id="SSF48371">
    <property type="entry name" value="ARM repeat"/>
    <property type="match status" value="1"/>
</dbReference>
<evidence type="ECO:0000256" key="3">
    <source>
        <dbReference type="ARBA" id="ARBA00023242"/>
    </source>
</evidence>
<accession>A0A176W9J4</accession>
<evidence type="ECO:0000256" key="1">
    <source>
        <dbReference type="ARBA" id="ARBA00004123"/>
    </source>
</evidence>
<dbReference type="GO" id="GO:0006355">
    <property type="term" value="P:regulation of DNA-templated transcription"/>
    <property type="evidence" value="ECO:0007669"/>
    <property type="project" value="InterPro"/>
</dbReference>
<name>A0A176W9J4_MARPO</name>
<evidence type="ECO:0000256" key="2">
    <source>
        <dbReference type="ARBA" id="ARBA00006809"/>
    </source>
</evidence>
<evidence type="ECO:0000256" key="4">
    <source>
        <dbReference type="SAM" id="MobiDB-lite"/>
    </source>
</evidence>
<feature type="compositionally biased region" description="Acidic residues" evidence="4">
    <location>
        <begin position="945"/>
        <end position="957"/>
    </location>
</feature>
<dbReference type="Proteomes" id="UP000077202">
    <property type="component" value="Unassembled WGS sequence"/>
</dbReference>
<feature type="compositionally biased region" description="Acidic residues" evidence="4">
    <location>
        <begin position="882"/>
        <end position="923"/>
    </location>
</feature>
<feature type="region of interest" description="Disordered" evidence="4">
    <location>
        <begin position="1"/>
        <end position="144"/>
    </location>
</feature>
<sequence>MNRKPFTAAVERKKSGVMKKKTRVEAPLPSSNGSTAAPASEEEPFSNGGSPGKVSKKKMKVDISPSPSKAANKKVHEIKSPGNGVEGGDRMKHKKKHVQKEKSTSSNGSLDAAVDAKPVVKGSKGVKGNKKKGPKVKADESPALPSNVAGDTSVVSLKGSSLLVKAGAAPEPVGMQIYWNLSSVEASVREVASLALVKELTAAQKDYEERGLGKEERAAEAVILGEGKVEEDGLEDCSPAVQYALRRLVRGVASSRESSRQGFALALAAVLGTVPCIEGAAVIKLIEKNLEVGASMKGPEVRDALLGQLFAYGALVRSARLIGEASMDEQQELAKEVTQQLLLLAKKKAFLREPATYLVAELGEKFKALPKSSVRLVQLGAQGLEKGLCAAPLFSEFMSAESDSFSPDTLLLALRLHKKLPPSVRSSCSLIPESGNFGDMFEPRNLPRLVTCLQESSCSHPRVHSVWHYLLEILFAQQSSQAELLKPSKKGRKKRSLDTESNLETKIATFWSVVVEGALITSSHERKHLAMQLALLFLQRLPALTYAKYILSKNFVTCLLDSTASKDNLLFKAAQQCIGDMCLWAKSGEDRCIQLILAFQSHSDGKFDHLTKTQSIRTLLSGLSTISSYQTLYKALVDFCSTAENIDEGAVRGVGTGSKKQKIPAEDASDGEGSDDEKAGDNGRRKWAMDLLRVLPQQAWTKLKVNIVVEELVMKHMPSLTPAKPLTENEQQSVDKLKSVLLQLSTALDGVESADQKERLQAMISIIVQLLFESLLTPNVAVESAPEISICCKKAFGDLVDVDVDSDTEEGSEAPAFMDVLVDLLLSLLAESSAPVRLAAEQVFKSFSGELTSSGLADMLRIVKKNSTPRRHKPLVEVENVKDDDEEIVDVEDSDDEMGEDGDDDDAEDGGSDENDSDQEDDDTSRKDGGGVVGVLGDAKNMKNEDDDEEDEDSEMSDLDDEAMFKFDKHLAVILKHRKQGGTDGTDDAKDAQTQLMHFKFRVLALLEFFVQKQSDNLLVLTILPSLLHVFVNSCTTDGNSQVADRVASILLQKLFKGKHYPKSSQVDQSALKDLLKKALKLASRSTIKRVCNLAENCTYWLLKVILGNADKEQDKEVEEILLLALEDFFEHKKCKLSSDFFKQCCTRFPSLGNCLLGSILEKCVSARLEHLQLEALRLASAILGLSGKKFARKAKLLTAEEAKARADFLKPHIGSLSATVLSLLKNPPTKAAKRAEVIQFSVAVVELYRSVFPEKSLSEFINSDVSAAAIEALNTPALPKGRLSNLVVKLQELLGPKS</sequence>
<evidence type="ECO:0000313" key="6">
    <source>
        <dbReference type="Proteomes" id="UP000077202"/>
    </source>
</evidence>
<gene>
    <name evidence="5" type="ORF">AXG93_1513s1160</name>
</gene>
<comment type="subcellular location">
    <subcellularLocation>
        <location evidence="1">Nucleus</location>
    </subcellularLocation>
</comment>